<feature type="non-terminal residue" evidence="2">
    <location>
        <position position="410"/>
    </location>
</feature>
<protein>
    <recommendedName>
        <fullName evidence="3">VCBS repeat-containing protein</fullName>
    </recommendedName>
</protein>
<dbReference type="InterPro" id="IPR013517">
    <property type="entry name" value="FG-GAP"/>
</dbReference>
<accession>A0A3B0XEQ4</accession>
<proteinExistence type="predicted"/>
<evidence type="ECO:0008006" key="3">
    <source>
        <dbReference type="Google" id="ProtNLM"/>
    </source>
</evidence>
<organism evidence="2">
    <name type="scientific">hydrothermal vent metagenome</name>
    <dbReference type="NCBI Taxonomy" id="652676"/>
    <lineage>
        <taxon>unclassified sequences</taxon>
        <taxon>metagenomes</taxon>
        <taxon>ecological metagenomes</taxon>
    </lineage>
</organism>
<dbReference type="EMBL" id="UOFG01000192">
    <property type="protein sequence ID" value="VAW63090.1"/>
    <property type="molecule type" value="Genomic_DNA"/>
</dbReference>
<gene>
    <name evidence="2" type="ORF">MNBD_GAMMA11-1248</name>
</gene>
<dbReference type="Pfam" id="PF13517">
    <property type="entry name" value="FG-GAP_3"/>
    <property type="match status" value="2"/>
</dbReference>
<evidence type="ECO:0000313" key="2">
    <source>
        <dbReference type="EMBL" id="VAW63090.1"/>
    </source>
</evidence>
<dbReference type="InterPro" id="IPR027039">
    <property type="entry name" value="Crtac1"/>
</dbReference>
<keyword evidence="1" id="KW-0732">Signal</keyword>
<dbReference type="PANTHER" id="PTHR16026:SF0">
    <property type="entry name" value="CARTILAGE ACIDIC PROTEIN 1"/>
    <property type="match status" value="1"/>
</dbReference>
<name>A0A3B0XEQ4_9ZZZZ</name>
<evidence type="ECO:0000256" key="1">
    <source>
        <dbReference type="ARBA" id="ARBA00022729"/>
    </source>
</evidence>
<dbReference type="Gene3D" id="2.130.10.130">
    <property type="entry name" value="Integrin alpha, N-terminal"/>
    <property type="match status" value="1"/>
</dbReference>
<reference evidence="2" key="1">
    <citation type="submission" date="2018-06" db="EMBL/GenBank/DDBJ databases">
        <authorList>
            <person name="Zhirakovskaya E."/>
        </authorList>
    </citation>
    <scope>NUCLEOTIDE SEQUENCE</scope>
</reference>
<dbReference type="AlphaFoldDB" id="A0A3B0XEQ4"/>
<dbReference type="InterPro" id="IPR028994">
    <property type="entry name" value="Integrin_alpha_N"/>
</dbReference>
<dbReference type="PANTHER" id="PTHR16026">
    <property type="entry name" value="CARTILAGE ACIDIC PROTEIN 1"/>
    <property type="match status" value="1"/>
</dbReference>
<sequence>MSNISIFTKRTSTRKAAVVAMLTGAMCAGLCTGQALASTHFNDITVNAGISGDDIQSPVDDGEMAGGIAWIDYNKDGFQDLFIPNISAGPSRLFKNNGPDSNGNYSFSDVSASANVQMIGVLSAGVAVGDYDGDGFEDIFVANYSGPNTLLRNQGDGSFDDVSVAANLANEVKSSFVASFGDVNNDGLLDIYVGHWNSSSSSRKCSANDLYINNGDGTFTNKAISVGVDDTGCTFASALSDYDHDGDLDILSVNDNVFSNTTLRRNKLYRNNGLMASGLPVFIEQGAEANFDQVFQGMGIAIGDYNNDGLLDYYRSSLSGGYLSTNTGEGGLSIREFATALPPMGDGSISRTAGGGGPTGWGVVFFDADNDGFVDLFRVNKNFSITQPNSFYHNNNGVLDEVRLEVGLNT</sequence>
<dbReference type="SUPFAM" id="SSF69318">
    <property type="entry name" value="Integrin alpha N-terminal domain"/>
    <property type="match status" value="1"/>
</dbReference>